<dbReference type="AlphaFoldDB" id="A0AAV4Y5L4"/>
<protein>
    <submittedName>
        <fullName evidence="1">Uncharacterized protein</fullName>
    </submittedName>
</protein>
<proteinExistence type="predicted"/>
<reference evidence="1 2" key="1">
    <citation type="submission" date="2021-06" db="EMBL/GenBank/DDBJ databases">
        <title>Caerostris extrusa draft genome.</title>
        <authorList>
            <person name="Kono N."/>
            <person name="Arakawa K."/>
        </authorList>
    </citation>
    <scope>NUCLEOTIDE SEQUENCE [LARGE SCALE GENOMIC DNA]</scope>
</reference>
<dbReference type="Proteomes" id="UP001054945">
    <property type="component" value="Unassembled WGS sequence"/>
</dbReference>
<comment type="caution">
    <text evidence="1">The sequence shown here is derived from an EMBL/GenBank/DDBJ whole genome shotgun (WGS) entry which is preliminary data.</text>
</comment>
<evidence type="ECO:0000313" key="2">
    <source>
        <dbReference type="Proteomes" id="UP001054945"/>
    </source>
</evidence>
<keyword evidence="2" id="KW-1185">Reference proteome</keyword>
<name>A0AAV4Y5L4_CAEEX</name>
<evidence type="ECO:0000313" key="1">
    <source>
        <dbReference type="EMBL" id="GIZ02642.1"/>
    </source>
</evidence>
<accession>A0AAV4Y5L4</accession>
<gene>
    <name evidence="1" type="ORF">CEXT_144521</name>
</gene>
<sequence length="84" mass="9698">MSYYRLQVVAFDKRPDGQDPNLEFGARFPQLWQKQNPGSTQSVAVKGLMDGMKIEERTLHVKWILKIVVMSRVLRKSPHNAQTT</sequence>
<dbReference type="EMBL" id="BPLR01018837">
    <property type="protein sequence ID" value="GIZ02642.1"/>
    <property type="molecule type" value="Genomic_DNA"/>
</dbReference>
<organism evidence="1 2">
    <name type="scientific">Caerostris extrusa</name>
    <name type="common">Bark spider</name>
    <name type="synonym">Caerostris bankana</name>
    <dbReference type="NCBI Taxonomy" id="172846"/>
    <lineage>
        <taxon>Eukaryota</taxon>
        <taxon>Metazoa</taxon>
        <taxon>Ecdysozoa</taxon>
        <taxon>Arthropoda</taxon>
        <taxon>Chelicerata</taxon>
        <taxon>Arachnida</taxon>
        <taxon>Araneae</taxon>
        <taxon>Araneomorphae</taxon>
        <taxon>Entelegynae</taxon>
        <taxon>Araneoidea</taxon>
        <taxon>Araneidae</taxon>
        <taxon>Caerostris</taxon>
    </lineage>
</organism>